<proteinExistence type="predicted"/>
<sequence>MSLPEKVQIPRRAPPPGGRLRGTMNRGTLYVRNRYSRQIEYTGPLTAALDGETRLPEAVRRWVREARQRYEHLDEERFLRYLAVALPTSMELLMQGYLVSVDPDGTAPQPEALSRAGAD</sequence>
<feature type="region of interest" description="Disordered" evidence="1">
    <location>
        <begin position="1"/>
        <end position="25"/>
    </location>
</feature>
<evidence type="ECO:0000313" key="3">
    <source>
        <dbReference type="Proteomes" id="UP000321827"/>
    </source>
</evidence>
<evidence type="ECO:0000256" key="1">
    <source>
        <dbReference type="SAM" id="MobiDB-lite"/>
    </source>
</evidence>
<reference evidence="2 3" key="1">
    <citation type="submission" date="2019-07" db="EMBL/GenBank/DDBJ databases">
        <title>Whole genome shotgun sequence of Oceanithermus desulfurans NBRC 100063.</title>
        <authorList>
            <person name="Hosoyama A."/>
            <person name="Uohara A."/>
            <person name="Ohji S."/>
            <person name="Ichikawa N."/>
        </authorList>
    </citation>
    <scope>NUCLEOTIDE SEQUENCE [LARGE SCALE GENOMIC DNA]</scope>
    <source>
        <strain evidence="2 3">NBRC 100063</strain>
    </source>
</reference>
<comment type="caution">
    <text evidence="2">The sequence shown here is derived from an EMBL/GenBank/DDBJ whole genome shotgun (WGS) entry which is preliminary data.</text>
</comment>
<gene>
    <name evidence="2" type="ORF">ODE01S_12890</name>
</gene>
<evidence type="ECO:0000313" key="2">
    <source>
        <dbReference type="EMBL" id="GEM89855.1"/>
    </source>
</evidence>
<dbReference type="EMBL" id="BJXN01000007">
    <property type="protein sequence ID" value="GEM89855.1"/>
    <property type="molecule type" value="Genomic_DNA"/>
</dbReference>
<name>A0A511RJM1_9DEIN</name>
<dbReference type="AlphaFoldDB" id="A0A511RJM1"/>
<dbReference type="Proteomes" id="UP000321827">
    <property type="component" value="Unassembled WGS sequence"/>
</dbReference>
<organism evidence="2 3">
    <name type="scientific">Oceanithermus desulfurans NBRC 100063</name>
    <dbReference type="NCBI Taxonomy" id="1227550"/>
    <lineage>
        <taxon>Bacteria</taxon>
        <taxon>Thermotogati</taxon>
        <taxon>Deinococcota</taxon>
        <taxon>Deinococci</taxon>
        <taxon>Thermales</taxon>
        <taxon>Thermaceae</taxon>
        <taxon>Oceanithermus</taxon>
    </lineage>
</organism>
<protein>
    <submittedName>
        <fullName evidence="2">Uncharacterized protein</fullName>
    </submittedName>
</protein>
<accession>A0A511RJM1</accession>